<name>A0A2I0B3C6_9ASPA</name>
<evidence type="ECO:0000313" key="5">
    <source>
        <dbReference type="Proteomes" id="UP000236161"/>
    </source>
</evidence>
<dbReference type="GO" id="GO:0102406">
    <property type="term" value="F:omega-hydroxypalmitate O-sinapoyl transferase activity"/>
    <property type="evidence" value="ECO:0007669"/>
    <property type="project" value="UniProtKB-EC"/>
</dbReference>
<comment type="similarity">
    <text evidence="1">Belongs to the plant acyltransferase family.</text>
</comment>
<proteinExistence type="inferred from homology"/>
<protein>
    <submittedName>
        <fullName evidence="4">3'-N-debenzoyl-2'-deoxytaxol N-benzoyltransferase</fullName>
        <ecNumber evidence="4">2.3.1.188</ecNumber>
    </submittedName>
</protein>
<accession>A0A2I0B3C6</accession>
<dbReference type="OrthoDB" id="444127at2759"/>
<keyword evidence="3 4" id="KW-0012">Acyltransferase</keyword>
<evidence type="ECO:0000256" key="1">
    <source>
        <dbReference type="ARBA" id="ARBA00009861"/>
    </source>
</evidence>
<organism evidence="4 5">
    <name type="scientific">Apostasia shenzhenica</name>
    <dbReference type="NCBI Taxonomy" id="1088818"/>
    <lineage>
        <taxon>Eukaryota</taxon>
        <taxon>Viridiplantae</taxon>
        <taxon>Streptophyta</taxon>
        <taxon>Embryophyta</taxon>
        <taxon>Tracheophyta</taxon>
        <taxon>Spermatophyta</taxon>
        <taxon>Magnoliopsida</taxon>
        <taxon>Liliopsida</taxon>
        <taxon>Asparagales</taxon>
        <taxon>Orchidaceae</taxon>
        <taxon>Apostasioideae</taxon>
        <taxon>Apostasia</taxon>
    </lineage>
</organism>
<reference evidence="4 5" key="1">
    <citation type="journal article" date="2017" name="Nature">
        <title>The Apostasia genome and the evolution of orchids.</title>
        <authorList>
            <person name="Zhang G.Q."/>
            <person name="Liu K.W."/>
            <person name="Li Z."/>
            <person name="Lohaus R."/>
            <person name="Hsiao Y.Y."/>
            <person name="Niu S.C."/>
            <person name="Wang J.Y."/>
            <person name="Lin Y.C."/>
            <person name="Xu Q."/>
            <person name="Chen L.J."/>
            <person name="Yoshida K."/>
            <person name="Fujiwara S."/>
            <person name="Wang Z.W."/>
            <person name="Zhang Y.Q."/>
            <person name="Mitsuda N."/>
            <person name="Wang M."/>
            <person name="Liu G.H."/>
            <person name="Pecoraro L."/>
            <person name="Huang H.X."/>
            <person name="Xiao X.J."/>
            <person name="Lin M."/>
            <person name="Wu X.Y."/>
            <person name="Wu W.L."/>
            <person name="Chen Y.Y."/>
            <person name="Chang S.B."/>
            <person name="Sakamoto S."/>
            <person name="Ohme-Takagi M."/>
            <person name="Yagi M."/>
            <person name="Zeng S.J."/>
            <person name="Shen C.Y."/>
            <person name="Yeh C.M."/>
            <person name="Luo Y.B."/>
            <person name="Tsai W.C."/>
            <person name="Van de Peer Y."/>
            <person name="Liu Z.J."/>
        </authorList>
    </citation>
    <scope>NUCLEOTIDE SEQUENCE [LARGE SCALE GENOMIC DNA]</scope>
    <source>
        <strain evidence="5">cv. Shenzhen</strain>
        <tissue evidence="4">Stem</tissue>
    </source>
</reference>
<dbReference type="PANTHER" id="PTHR31147:SF1">
    <property type="entry name" value="ACYL TRANSFERASE 4"/>
    <property type="match status" value="1"/>
</dbReference>
<gene>
    <name evidence="4" type="primary">TAX10</name>
    <name evidence="4" type="ORF">AXF42_Ash016089</name>
</gene>
<evidence type="ECO:0000256" key="3">
    <source>
        <dbReference type="ARBA" id="ARBA00023315"/>
    </source>
</evidence>
<keyword evidence="5" id="KW-1185">Reference proteome</keyword>
<sequence length="386" mass="41479">MSFSVTRKSQGFVTPAEATPAEILSLSAIDRVAGLRHSVRSLHVFKDGDGAAAKTIRAALARALVPYYPFAGRLVNSGCGGLAVACTGQGAWFAEAAADCALEDVTEFAGGGFVVGIVSVHTIADGLGAAQFINAIGELARGLPKPNVRPIWSRHLIPNPSKFPRPADGSSPELRSLKLQYSTIDISSAHIQHQKAAFFTATGQRCSAFDVATAATWQARTSAIGFDPDEPVHVCFFANTRHILAGVLPPEGGFYGNCFFPVKATATAGKVAGAELVDVVRIVKDAKSRLPGEFAKWAMADFKKDPYELGFTYSSLFVSDWTRLGFREVDYGWGTPVNIIPFAYYDFMAVAIIGPPPLLKEGARVMTQCVKEEHLEAFEKKTNRFA</sequence>
<dbReference type="STRING" id="1088818.A0A2I0B3C6"/>
<dbReference type="EMBL" id="KZ451918">
    <property type="protein sequence ID" value="PKA62297.1"/>
    <property type="molecule type" value="Genomic_DNA"/>
</dbReference>
<evidence type="ECO:0000313" key="4">
    <source>
        <dbReference type="EMBL" id="PKA62297.1"/>
    </source>
</evidence>
<keyword evidence="2 4" id="KW-0808">Transferase</keyword>
<dbReference type="InterPro" id="IPR050898">
    <property type="entry name" value="Plant_acyltransferase"/>
</dbReference>
<dbReference type="Pfam" id="PF02458">
    <property type="entry name" value="Transferase"/>
    <property type="match status" value="1"/>
</dbReference>
<dbReference type="PANTHER" id="PTHR31147">
    <property type="entry name" value="ACYL TRANSFERASE 4"/>
    <property type="match status" value="1"/>
</dbReference>
<evidence type="ECO:0000256" key="2">
    <source>
        <dbReference type="ARBA" id="ARBA00022679"/>
    </source>
</evidence>
<dbReference type="Proteomes" id="UP000236161">
    <property type="component" value="Unassembled WGS sequence"/>
</dbReference>
<dbReference type="EC" id="2.3.1.188" evidence="4"/>
<dbReference type="AlphaFoldDB" id="A0A2I0B3C6"/>
<dbReference type="InterPro" id="IPR023213">
    <property type="entry name" value="CAT-like_dom_sf"/>
</dbReference>
<dbReference type="Gene3D" id="3.30.559.10">
    <property type="entry name" value="Chloramphenicol acetyltransferase-like domain"/>
    <property type="match status" value="3"/>
</dbReference>